<reference evidence="1 2" key="1">
    <citation type="submission" date="2023-07" db="EMBL/GenBank/DDBJ databases">
        <title>Novel species in genus Planococcus.</title>
        <authorList>
            <person name="Ning S."/>
        </authorList>
    </citation>
    <scope>NUCLEOTIDE SEQUENCE [LARGE SCALE GENOMIC DNA]</scope>
    <source>
        <strain evidence="1 2">N017</strain>
    </source>
</reference>
<name>A0ABT8NGQ5_9BACL</name>
<dbReference type="Proteomes" id="UP001172142">
    <property type="component" value="Unassembled WGS sequence"/>
</dbReference>
<gene>
    <name evidence="1" type="ORF">QWY13_16490</name>
</gene>
<accession>A0ABT8NGQ5</accession>
<evidence type="ECO:0000313" key="2">
    <source>
        <dbReference type="Proteomes" id="UP001172142"/>
    </source>
</evidence>
<organism evidence="1 2">
    <name type="scientific">Planococcus shenhongbingii</name>
    <dbReference type="NCBI Taxonomy" id="3058398"/>
    <lineage>
        <taxon>Bacteria</taxon>
        <taxon>Bacillati</taxon>
        <taxon>Bacillota</taxon>
        <taxon>Bacilli</taxon>
        <taxon>Bacillales</taxon>
        <taxon>Caryophanaceae</taxon>
        <taxon>Planococcus</taxon>
    </lineage>
</organism>
<keyword evidence="2" id="KW-1185">Reference proteome</keyword>
<sequence>MRDLDDQDNWRYVGPAEPRFFINVLMESGEVVYTLSRFENVDAIYYEGFYDKEAAIKKLRWHGYDFREEQLQ</sequence>
<dbReference type="EMBL" id="JAUJWU010000005">
    <property type="protein sequence ID" value="MDN7247079.1"/>
    <property type="molecule type" value="Genomic_DNA"/>
</dbReference>
<evidence type="ECO:0008006" key="3">
    <source>
        <dbReference type="Google" id="ProtNLM"/>
    </source>
</evidence>
<evidence type="ECO:0000313" key="1">
    <source>
        <dbReference type="EMBL" id="MDN7247079.1"/>
    </source>
</evidence>
<protein>
    <recommendedName>
        <fullName evidence="3">KTSC domain-containing protein</fullName>
    </recommendedName>
</protein>
<comment type="caution">
    <text evidence="1">The sequence shown here is derived from an EMBL/GenBank/DDBJ whole genome shotgun (WGS) entry which is preliminary data.</text>
</comment>
<proteinExistence type="predicted"/>